<dbReference type="InterPro" id="IPR050834">
    <property type="entry name" value="Glycosyltransf_2"/>
</dbReference>
<dbReference type="PANTHER" id="PTHR43685">
    <property type="entry name" value="GLYCOSYLTRANSFERASE"/>
    <property type="match status" value="1"/>
</dbReference>
<dbReference type="Pfam" id="PF00535">
    <property type="entry name" value="Glycos_transf_2"/>
    <property type="match status" value="1"/>
</dbReference>
<accession>X1QX22</accession>
<reference evidence="2" key="1">
    <citation type="journal article" date="2014" name="Front. Microbiol.">
        <title>High frequency of phylogenetically diverse reductive dehalogenase-homologous genes in deep subseafloor sedimentary metagenomes.</title>
        <authorList>
            <person name="Kawai M."/>
            <person name="Futagami T."/>
            <person name="Toyoda A."/>
            <person name="Takaki Y."/>
            <person name="Nishi S."/>
            <person name="Hori S."/>
            <person name="Arai W."/>
            <person name="Tsubouchi T."/>
            <person name="Morono Y."/>
            <person name="Uchiyama I."/>
            <person name="Ito T."/>
            <person name="Fujiyama A."/>
            <person name="Inagaki F."/>
            <person name="Takami H."/>
        </authorList>
    </citation>
    <scope>NUCLEOTIDE SEQUENCE</scope>
    <source>
        <strain evidence="2">Expedition CK06-06</strain>
    </source>
</reference>
<feature type="non-terminal residue" evidence="2">
    <location>
        <position position="71"/>
    </location>
</feature>
<dbReference type="InterPro" id="IPR001173">
    <property type="entry name" value="Glyco_trans_2-like"/>
</dbReference>
<evidence type="ECO:0000259" key="1">
    <source>
        <dbReference type="Pfam" id="PF00535"/>
    </source>
</evidence>
<protein>
    <recommendedName>
        <fullName evidence="1">Glycosyltransferase 2-like domain-containing protein</fullName>
    </recommendedName>
</protein>
<dbReference type="PANTHER" id="PTHR43685:SF11">
    <property type="entry name" value="GLYCOSYLTRANSFERASE TAGX-RELATED"/>
    <property type="match status" value="1"/>
</dbReference>
<feature type="domain" description="Glycosyltransferase 2-like" evidence="1">
    <location>
        <begin position="6"/>
        <end position="69"/>
    </location>
</feature>
<dbReference type="InterPro" id="IPR029044">
    <property type="entry name" value="Nucleotide-diphossugar_trans"/>
</dbReference>
<sequence length="71" mass="8376">MKQLVSIVIPAYNAEKTLRQCLLSVLNQTHRDYEVIVVDNNSTDKTEKIIKELQRKNKKIKYIFEKRKGRG</sequence>
<dbReference type="SUPFAM" id="SSF53448">
    <property type="entry name" value="Nucleotide-diphospho-sugar transferases"/>
    <property type="match status" value="1"/>
</dbReference>
<dbReference type="AlphaFoldDB" id="X1QX22"/>
<gene>
    <name evidence="2" type="ORF">S06H3_60838</name>
</gene>
<dbReference type="EMBL" id="BARV01039764">
    <property type="protein sequence ID" value="GAI47839.1"/>
    <property type="molecule type" value="Genomic_DNA"/>
</dbReference>
<comment type="caution">
    <text evidence="2">The sequence shown here is derived from an EMBL/GenBank/DDBJ whole genome shotgun (WGS) entry which is preliminary data.</text>
</comment>
<evidence type="ECO:0000313" key="2">
    <source>
        <dbReference type="EMBL" id="GAI47839.1"/>
    </source>
</evidence>
<proteinExistence type="predicted"/>
<name>X1QX22_9ZZZZ</name>
<organism evidence="2">
    <name type="scientific">marine sediment metagenome</name>
    <dbReference type="NCBI Taxonomy" id="412755"/>
    <lineage>
        <taxon>unclassified sequences</taxon>
        <taxon>metagenomes</taxon>
        <taxon>ecological metagenomes</taxon>
    </lineage>
</organism>
<dbReference type="Gene3D" id="3.90.550.10">
    <property type="entry name" value="Spore Coat Polysaccharide Biosynthesis Protein SpsA, Chain A"/>
    <property type="match status" value="1"/>
</dbReference>
<dbReference type="CDD" id="cd00761">
    <property type="entry name" value="Glyco_tranf_GTA_type"/>
    <property type="match status" value="1"/>
</dbReference>